<dbReference type="Gene3D" id="1.20.1280.140">
    <property type="match status" value="1"/>
</dbReference>
<accession>A0A8H3UL80</accession>
<gene>
    <name evidence="2" type="ORF">BLS_004427</name>
    <name evidence="3" type="ORF">EG327_006675</name>
</gene>
<dbReference type="Proteomes" id="UP000490939">
    <property type="component" value="Unassembled WGS sequence"/>
</dbReference>
<keyword evidence="5" id="KW-1185">Reference proteome</keyword>
<organism evidence="2 4">
    <name type="scientific">Venturia inaequalis</name>
    <name type="common">Apple scab fungus</name>
    <dbReference type="NCBI Taxonomy" id="5025"/>
    <lineage>
        <taxon>Eukaryota</taxon>
        <taxon>Fungi</taxon>
        <taxon>Dikarya</taxon>
        <taxon>Ascomycota</taxon>
        <taxon>Pezizomycotina</taxon>
        <taxon>Dothideomycetes</taxon>
        <taxon>Pleosporomycetidae</taxon>
        <taxon>Venturiales</taxon>
        <taxon>Venturiaceae</taxon>
        <taxon>Venturia</taxon>
    </lineage>
</organism>
<dbReference type="PANTHER" id="PTHR38123:SF6">
    <property type="entry name" value="CELL WALL SERINE-THREONINE-RICH GALACTOMANNOPROTEIN MP1 (AFU_ORTHOLOGUE AFUA_4G03240)"/>
    <property type="match status" value="1"/>
</dbReference>
<evidence type="ECO:0008006" key="6">
    <source>
        <dbReference type="Google" id="ProtNLM"/>
    </source>
</evidence>
<dbReference type="InterPro" id="IPR021054">
    <property type="entry name" value="Cell_wall_mannoprotein_1"/>
</dbReference>
<keyword evidence="1" id="KW-0732">Signal</keyword>
<evidence type="ECO:0000313" key="3">
    <source>
        <dbReference type="EMBL" id="KAE9980149.1"/>
    </source>
</evidence>
<dbReference type="OrthoDB" id="2422134at2759"/>
<feature type="chain" id="PRO_5044690621" description="Antigenic cell wall galactomannoprotein" evidence="1">
    <location>
        <begin position="19"/>
        <end position="190"/>
    </location>
</feature>
<sequence length="190" mass="19895">MLLTNILPFAFFASPIIAAPHTPPASNGEQTFIDATIKNVLRNVVDNTTALSVVVKAFDGNIQNSGPIIIASQGLLDALVKGTKIVQEARSLDYIGLLDITAPTLNLNKAVDKVSEAIVAKKPVFEKAGLVPVVLDQLKGQQKAAQGLVKTLLTKVPPGTVTLGSILSAPSLEGLEYAIRVYSGQAPSEG</sequence>
<reference evidence="2 4" key="1">
    <citation type="submission" date="2019-11" db="EMBL/GenBank/DDBJ databases">
        <title>Venturia inaequalis Genome Resource.</title>
        <authorList>
            <person name="Lichtner F.J."/>
        </authorList>
    </citation>
    <scope>NUCLEOTIDE SEQUENCE [LARGE SCALE GENOMIC DNA]</scope>
    <source>
        <strain evidence="2">Bline_iso_100314</strain>
        <strain evidence="3 5">DMI_063113</strain>
    </source>
</reference>
<dbReference type="Pfam" id="PF12296">
    <property type="entry name" value="HsbA"/>
    <property type="match status" value="1"/>
</dbReference>
<dbReference type="Proteomes" id="UP000433883">
    <property type="component" value="Unassembled WGS sequence"/>
</dbReference>
<evidence type="ECO:0000256" key="1">
    <source>
        <dbReference type="SAM" id="SignalP"/>
    </source>
</evidence>
<dbReference type="PANTHER" id="PTHR38123">
    <property type="entry name" value="CELL WALL SERINE-THREONINE-RICH GALACTOMANNOPROTEIN MP1 (AFU_ORTHOLOGUE AFUA_4G03240)"/>
    <property type="match status" value="1"/>
</dbReference>
<name>A0A8H3UL80_VENIN</name>
<evidence type="ECO:0000313" key="2">
    <source>
        <dbReference type="EMBL" id="KAE9971467.1"/>
    </source>
</evidence>
<protein>
    <recommendedName>
        <fullName evidence="6">Antigenic cell wall galactomannoprotein</fullName>
    </recommendedName>
</protein>
<evidence type="ECO:0000313" key="4">
    <source>
        <dbReference type="Proteomes" id="UP000433883"/>
    </source>
</evidence>
<comment type="caution">
    <text evidence="2">The sequence shown here is derived from an EMBL/GenBank/DDBJ whole genome shotgun (WGS) entry which is preliminary data.</text>
</comment>
<evidence type="ECO:0000313" key="5">
    <source>
        <dbReference type="Proteomes" id="UP000490939"/>
    </source>
</evidence>
<proteinExistence type="predicted"/>
<dbReference type="GO" id="GO:0005576">
    <property type="term" value="C:extracellular region"/>
    <property type="evidence" value="ECO:0007669"/>
    <property type="project" value="TreeGrafter"/>
</dbReference>
<dbReference type="AlphaFoldDB" id="A0A8H3UL80"/>
<dbReference type="EMBL" id="WNWQ01000293">
    <property type="protein sequence ID" value="KAE9971467.1"/>
    <property type="molecule type" value="Genomic_DNA"/>
</dbReference>
<dbReference type="EMBL" id="WNWR01000394">
    <property type="protein sequence ID" value="KAE9980149.1"/>
    <property type="molecule type" value="Genomic_DNA"/>
</dbReference>
<feature type="signal peptide" evidence="1">
    <location>
        <begin position="1"/>
        <end position="18"/>
    </location>
</feature>